<comment type="caution">
    <text evidence="1">The sequence shown here is derived from an EMBL/GenBank/DDBJ whole genome shotgun (WGS) entry which is preliminary data.</text>
</comment>
<name>A0A0M3DIP2_9FIRM</name>
<dbReference type="EMBL" id="LBBT01000203">
    <property type="protein sequence ID" value="KKY01267.1"/>
    <property type="molecule type" value="Genomic_DNA"/>
</dbReference>
<dbReference type="PATRIC" id="fig|1629550.3.peg.1374"/>
<proteinExistence type="predicted"/>
<evidence type="ECO:0000313" key="1">
    <source>
        <dbReference type="EMBL" id="KKY01267.1"/>
    </source>
</evidence>
<dbReference type="AlphaFoldDB" id="A0A0M3DIP2"/>
<gene>
    <name evidence="1" type="ORF">VN21_09630</name>
</gene>
<dbReference type="Proteomes" id="UP000034407">
    <property type="component" value="Unassembled WGS sequence"/>
</dbReference>
<dbReference type="OrthoDB" id="2087863at2"/>
<protein>
    <submittedName>
        <fullName evidence="1">Uncharacterized protein</fullName>
    </submittedName>
</protein>
<reference evidence="1 2" key="1">
    <citation type="submission" date="2015-04" db="EMBL/GenBank/DDBJ databases">
        <title>Microcin producing Clostridium sp. JC272T.</title>
        <authorList>
            <person name="Jyothsna T."/>
            <person name="Sasikala C."/>
            <person name="Ramana C."/>
        </authorList>
    </citation>
    <scope>NUCLEOTIDE SEQUENCE [LARGE SCALE GENOMIC DNA]</scope>
    <source>
        <strain evidence="1 2">JC272</strain>
    </source>
</reference>
<accession>A0A0M3DIP2</accession>
<dbReference type="RefSeq" id="WP_046823068.1">
    <property type="nucleotide sequence ID" value="NZ_JBCLWQ010000002.1"/>
</dbReference>
<sequence length="95" mass="11255">MGNKMELLKSSYELLLEADEVLRSNFDYESILEHSFIDEEEEVIFTKDTFGNYIQYDISDCYTPLIKALKTYRCKEISDIYKELKKISIEAEIFC</sequence>
<evidence type="ECO:0000313" key="2">
    <source>
        <dbReference type="Proteomes" id="UP000034407"/>
    </source>
</evidence>
<keyword evidence="2" id="KW-1185">Reference proteome</keyword>
<organism evidence="1 2">
    <name type="scientific">Paraclostridium benzoelyticum</name>
    <dbReference type="NCBI Taxonomy" id="1629550"/>
    <lineage>
        <taxon>Bacteria</taxon>
        <taxon>Bacillati</taxon>
        <taxon>Bacillota</taxon>
        <taxon>Clostridia</taxon>
        <taxon>Peptostreptococcales</taxon>
        <taxon>Peptostreptococcaceae</taxon>
        <taxon>Paraclostridium</taxon>
    </lineage>
</organism>